<dbReference type="EMBL" id="OBDZ01000026">
    <property type="protein sequence ID" value="SNY40036.1"/>
    <property type="molecule type" value="Genomic_DNA"/>
</dbReference>
<name>A0A285HYY9_9FIRM</name>
<protein>
    <submittedName>
        <fullName evidence="1">C_GCAxxG_C_C family probable redox protein</fullName>
    </submittedName>
</protein>
<dbReference type="AlphaFoldDB" id="A0A285HYY9"/>
<gene>
    <name evidence="1" type="ORF">SAMN06265827_12635</name>
</gene>
<dbReference type="InterPro" id="IPR010181">
    <property type="entry name" value="CGCAxxGCC_motif"/>
</dbReference>
<dbReference type="RefSeq" id="WP_097018946.1">
    <property type="nucleotide sequence ID" value="NZ_OBDZ01000026.1"/>
</dbReference>
<proteinExistence type="predicted"/>
<dbReference type="Pfam" id="PF09719">
    <property type="entry name" value="C_GCAxxG_C_C"/>
    <property type="match status" value="1"/>
</dbReference>
<dbReference type="Proteomes" id="UP000219573">
    <property type="component" value="Unassembled WGS sequence"/>
</dbReference>
<evidence type="ECO:0000313" key="2">
    <source>
        <dbReference type="Proteomes" id="UP000219573"/>
    </source>
</evidence>
<sequence>MELKELIEQRVHDYYWEEDLNCATTMLKTLGEIYKVKLDDQVLDAAIAMHGAGKFGAQCGLVEGTLMFYGILGKQQGVSNKGIRDICYKFADQFQEEFGSLLCRELRPEGFAADNPPHLCEDLTKRAVEFSAKIIIDNSSFNDIE</sequence>
<reference evidence="2" key="1">
    <citation type="submission" date="2017-09" db="EMBL/GenBank/DDBJ databases">
        <authorList>
            <person name="Varghese N."/>
            <person name="Submissions S."/>
        </authorList>
    </citation>
    <scope>NUCLEOTIDE SEQUENCE [LARGE SCALE GENOMIC DNA]</scope>
    <source>
        <strain evidence="2">MSL47</strain>
    </source>
</reference>
<evidence type="ECO:0000313" key="1">
    <source>
        <dbReference type="EMBL" id="SNY40036.1"/>
    </source>
</evidence>
<keyword evidence="2" id="KW-1185">Reference proteome</keyword>
<organism evidence="1 2">
    <name type="scientific">Orenia metallireducens</name>
    <dbReference type="NCBI Taxonomy" id="1413210"/>
    <lineage>
        <taxon>Bacteria</taxon>
        <taxon>Bacillati</taxon>
        <taxon>Bacillota</taxon>
        <taxon>Clostridia</taxon>
        <taxon>Halanaerobiales</taxon>
        <taxon>Halobacteroidaceae</taxon>
        <taxon>Orenia</taxon>
    </lineage>
</organism>
<accession>A0A285HYY9</accession>